<accession>A0A9X9WZM2</accession>
<dbReference type="EMBL" id="JAAEDM010000045">
    <property type="protein sequence ID" value="MBR0672601.1"/>
    <property type="molecule type" value="Genomic_DNA"/>
</dbReference>
<dbReference type="Proteomes" id="UP001138751">
    <property type="component" value="Unassembled WGS sequence"/>
</dbReference>
<reference evidence="2" key="2">
    <citation type="journal article" date="2021" name="Syst. Appl. Microbiol.">
        <title>Roseomonas hellenica sp. nov., isolated from roots of wild-growing Alkanna tinctoria.</title>
        <authorList>
            <person name="Rat A."/>
            <person name="Naranjo H.D."/>
            <person name="Lebbe L."/>
            <person name="Cnockaert M."/>
            <person name="Krigas N."/>
            <person name="Grigoriadou K."/>
            <person name="Maloupa E."/>
            <person name="Willems A."/>
        </authorList>
    </citation>
    <scope>NUCLEOTIDE SEQUENCE</scope>
    <source>
        <strain evidence="2">LMG 31231</strain>
    </source>
</reference>
<dbReference type="AlphaFoldDB" id="A0A9X9WZM2"/>
<comment type="caution">
    <text evidence="2">The sequence shown here is derived from an EMBL/GenBank/DDBJ whole genome shotgun (WGS) entry which is preliminary data.</text>
</comment>
<protein>
    <submittedName>
        <fullName evidence="2">DUF2950 domain-containing protein</fullName>
    </submittedName>
</protein>
<dbReference type="InterPro" id="IPR021556">
    <property type="entry name" value="DUF2950"/>
</dbReference>
<evidence type="ECO:0000313" key="2">
    <source>
        <dbReference type="EMBL" id="MBR0672601.1"/>
    </source>
</evidence>
<feature type="non-terminal residue" evidence="2">
    <location>
        <position position="1"/>
    </location>
</feature>
<proteinExistence type="predicted"/>
<dbReference type="RefSeq" id="WP_211863019.1">
    <property type="nucleotide sequence ID" value="NZ_JAAEDM010000045.1"/>
</dbReference>
<name>A0A9X9WZM2_9PROT</name>
<evidence type="ECO:0000256" key="1">
    <source>
        <dbReference type="SAM" id="MobiDB-lite"/>
    </source>
</evidence>
<reference evidence="2" key="1">
    <citation type="submission" date="2020-01" db="EMBL/GenBank/DDBJ databases">
        <authorList>
            <person name="Rat A."/>
        </authorList>
    </citation>
    <scope>NUCLEOTIDE SEQUENCE</scope>
    <source>
        <strain evidence="2">LMG 31231</strain>
    </source>
</reference>
<dbReference type="Pfam" id="PF11453">
    <property type="entry name" value="DUF2950"/>
    <property type="match status" value="1"/>
</dbReference>
<feature type="compositionally biased region" description="Low complexity" evidence="1">
    <location>
        <begin position="1"/>
        <end position="11"/>
    </location>
</feature>
<feature type="region of interest" description="Disordered" evidence="1">
    <location>
        <begin position="1"/>
        <end position="37"/>
    </location>
</feature>
<gene>
    <name evidence="2" type="ORF">GXW76_15585</name>
</gene>
<keyword evidence="3" id="KW-1185">Reference proteome</keyword>
<organism evidence="2 3">
    <name type="scientific">Neoroseomonas soli</name>
    <dbReference type="NCBI Taxonomy" id="1081025"/>
    <lineage>
        <taxon>Bacteria</taxon>
        <taxon>Pseudomonadati</taxon>
        <taxon>Pseudomonadota</taxon>
        <taxon>Alphaproteobacteria</taxon>
        <taxon>Acetobacterales</taxon>
        <taxon>Acetobacteraceae</taxon>
        <taxon>Neoroseomonas</taxon>
    </lineage>
</organism>
<sequence>FGTGLALAQAPTSPPAAPAAEAAPEPPQPRPPRAYRTPEEGFAALANAARRADPNLLAVVMGDAGVRLLRSGDRVADAAALRRFAAAYDEKREILRPSPARATIQVGEDGWPLPIPMVQTAGAWRFDARAGAQEIANRRIGHNELDTIETLRAIVDAQADYARTAGRQGALQAYARRFFSSPGQRDGLYWPTREGEAESPLGPFMAAASAGGYARTPSDRPQPYHGYFFRILESQGPAALGGAVDYVVNGRMIGGFAVIATPARYGASGIKTFIVSHHGAVYEQDLGPDTAREAAAITSFDPDEGWTRVAE</sequence>
<evidence type="ECO:0000313" key="3">
    <source>
        <dbReference type="Proteomes" id="UP001138751"/>
    </source>
</evidence>